<evidence type="ECO:0000259" key="3">
    <source>
        <dbReference type="Pfam" id="PF17899"/>
    </source>
</evidence>
<keyword evidence="1" id="KW-0732">Signal</keyword>
<dbReference type="RefSeq" id="WP_126617126.1">
    <property type="nucleotide sequence ID" value="NZ_CP034562.1"/>
</dbReference>
<dbReference type="EMBL" id="CP034562">
    <property type="protein sequence ID" value="AZQ63932.1"/>
    <property type="molecule type" value="Genomic_DNA"/>
</dbReference>
<name>A0A3S9P768_9BACT</name>
<reference evidence="4 5" key="1">
    <citation type="submission" date="2018-12" db="EMBL/GenBank/DDBJ databases">
        <title>Flammeovirga pectinis sp. nov., isolated from the gut of the Korean scallop, Patinopecten yessoensis.</title>
        <authorList>
            <person name="Bae J.-W."/>
            <person name="Jeong Y.-S."/>
            <person name="Kang W."/>
        </authorList>
    </citation>
    <scope>NUCLEOTIDE SEQUENCE [LARGE SCALE GENOMIC DNA]</scope>
    <source>
        <strain evidence="4 5">L12M1</strain>
    </source>
</reference>
<feature type="domain" description="Peptidase M61 N-terminal" evidence="3">
    <location>
        <begin position="28"/>
        <end position="199"/>
    </location>
</feature>
<dbReference type="InterPro" id="IPR007963">
    <property type="entry name" value="Peptidase_M61_catalytic"/>
</dbReference>
<protein>
    <recommendedName>
        <fullName evidence="6">Peptidase M61</fullName>
    </recommendedName>
</protein>
<evidence type="ECO:0000313" key="5">
    <source>
        <dbReference type="Proteomes" id="UP000267268"/>
    </source>
</evidence>
<dbReference type="InterPro" id="IPR027268">
    <property type="entry name" value="Peptidase_M4/M1_CTD_sf"/>
</dbReference>
<feature type="chain" id="PRO_5019136844" description="Peptidase M61" evidence="1">
    <location>
        <begin position="20"/>
        <end position="617"/>
    </location>
</feature>
<dbReference type="AlphaFoldDB" id="A0A3S9P768"/>
<keyword evidence="5" id="KW-1185">Reference proteome</keyword>
<dbReference type="Pfam" id="PF05299">
    <property type="entry name" value="Peptidase_M61"/>
    <property type="match status" value="1"/>
</dbReference>
<dbReference type="InterPro" id="IPR040756">
    <property type="entry name" value="Peptidase_M61_N"/>
</dbReference>
<evidence type="ECO:0008006" key="6">
    <source>
        <dbReference type="Google" id="ProtNLM"/>
    </source>
</evidence>
<dbReference type="OrthoDB" id="9778516at2"/>
<feature type="signal peptide" evidence="1">
    <location>
        <begin position="1"/>
        <end position="19"/>
    </location>
</feature>
<dbReference type="SUPFAM" id="SSF55486">
    <property type="entry name" value="Metalloproteases ('zincins'), catalytic domain"/>
    <property type="match status" value="1"/>
</dbReference>
<dbReference type="Pfam" id="PF17899">
    <property type="entry name" value="Peptidase_M61_N"/>
    <property type="match status" value="1"/>
</dbReference>
<feature type="domain" description="Peptidase M61 catalytic" evidence="2">
    <location>
        <begin position="301"/>
        <end position="412"/>
    </location>
</feature>
<dbReference type="Proteomes" id="UP000267268">
    <property type="component" value="Chromosome 1"/>
</dbReference>
<sequence length="617" mass="71793">MKKLILTIGICIITPFIFAQNPKETVVEIDLKTIHDQELDVTVFTPKGQKQLEFVIPVIVPGTYMVLDHIEYFKKLKAYDINGELAKVKKKKNVFFIEGKDEISRLEYAVIDCKSKKGLVGKPTEVEGTVFTENSALINFNMLNGYFEGFEKEPFKVIVHKPIGYYGATSMTKLKEEEQKDVLYADDYFGLIDQPVLYAQPDTTSFVINGQKFIVAVHNEDTTQVATAVAKTLKNVMTDINDYSGVTSKEDYYFLMYRINPDRMKGLFKYFGTGMALEHHNSSVYFHANYVGDSTYSGYTHIAAHEYYHTITPLNLHSEEIHDFHYRNPKMSQHTWMYEGFTDYFANRSESQTFDEQTYFVNQLAFSIETSKKRNKQSMTESSHDIIRDKNALSFISKVMDLMTFYEKGALIAFCLDLEIMERSNGERRLIDVVLEMKEEYKGKYFEDDKLREIMTKYTYPEFGEFYDKYIQGAATPDMDAYCEKLGWEYIKKGEKHPTYGTIITNKNKNEEYKISYTKKNTLGLKKGDIVLSINGGDPKVFYENRRAYYKKKLFPSLDERLTIEVKRGEKLITLSGSPKMQKTVFSKIKIYEEVTPEQQKIREYFFHKKEIVDVKL</sequence>
<proteinExistence type="predicted"/>
<gene>
    <name evidence="4" type="ORF">EI427_17375</name>
</gene>
<dbReference type="Gene3D" id="1.10.390.10">
    <property type="entry name" value="Neutral Protease Domain 2"/>
    <property type="match status" value="1"/>
</dbReference>
<evidence type="ECO:0000259" key="2">
    <source>
        <dbReference type="Pfam" id="PF05299"/>
    </source>
</evidence>
<organism evidence="4 5">
    <name type="scientific">Flammeovirga pectinis</name>
    <dbReference type="NCBI Taxonomy" id="2494373"/>
    <lineage>
        <taxon>Bacteria</taxon>
        <taxon>Pseudomonadati</taxon>
        <taxon>Bacteroidota</taxon>
        <taxon>Cytophagia</taxon>
        <taxon>Cytophagales</taxon>
        <taxon>Flammeovirgaceae</taxon>
        <taxon>Flammeovirga</taxon>
    </lineage>
</organism>
<accession>A0A3S9P768</accession>
<evidence type="ECO:0000313" key="4">
    <source>
        <dbReference type="EMBL" id="AZQ63932.1"/>
    </source>
</evidence>
<evidence type="ECO:0000256" key="1">
    <source>
        <dbReference type="SAM" id="SignalP"/>
    </source>
</evidence>
<dbReference type="Gene3D" id="2.60.40.3650">
    <property type="match status" value="1"/>
</dbReference>
<dbReference type="KEGG" id="fll:EI427_17375"/>